<evidence type="ECO:0000313" key="2">
    <source>
        <dbReference type="Proteomes" id="UP000295985"/>
    </source>
</evidence>
<evidence type="ECO:0000313" key="1">
    <source>
        <dbReference type="EMBL" id="PWC24593.1"/>
    </source>
</evidence>
<reference evidence="1 2" key="1">
    <citation type="submission" date="2018-04" db="EMBL/GenBank/DDBJ databases">
        <title>Brenneria corticis sp.nov.</title>
        <authorList>
            <person name="Li Y."/>
        </authorList>
    </citation>
    <scope>NUCLEOTIDE SEQUENCE [LARGE SCALE GENOMIC DNA]</scope>
    <source>
        <strain evidence="1 2">LMG 2694</strain>
    </source>
</reference>
<proteinExistence type="predicted"/>
<sequence>MPVSLRYTGLPYRGALRRLTPLRPLATLSLITDFVNGLRGRICGLFTECRACAAARGKVPCPA</sequence>
<name>A0A2U1USF4_9GAMM</name>
<comment type="caution">
    <text evidence="1">The sequence shown here is derived from an EMBL/GenBank/DDBJ whole genome shotgun (WGS) entry which is preliminary data.</text>
</comment>
<organism evidence="1 2">
    <name type="scientific">Brenneria nigrifluens DSM 30175 = ATCC 13028</name>
    <dbReference type="NCBI Taxonomy" id="1121120"/>
    <lineage>
        <taxon>Bacteria</taxon>
        <taxon>Pseudomonadati</taxon>
        <taxon>Pseudomonadota</taxon>
        <taxon>Gammaproteobacteria</taxon>
        <taxon>Enterobacterales</taxon>
        <taxon>Pectobacteriaceae</taxon>
        <taxon>Brenneria</taxon>
    </lineage>
</organism>
<protein>
    <submittedName>
        <fullName evidence="1">Uncharacterized protein</fullName>
    </submittedName>
</protein>
<accession>A0A2U1USF4</accession>
<gene>
    <name evidence="1" type="ORF">DDT54_09405</name>
</gene>
<dbReference type="Proteomes" id="UP000295985">
    <property type="component" value="Unassembled WGS sequence"/>
</dbReference>
<dbReference type="EMBL" id="QDKK01000012">
    <property type="protein sequence ID" value="PWC24593.1"/>
    <property type="molecule type" value="Genomic_DNA"/>
</dbReference>
<dbReference type="AlphaFoldDB" id="A0A2U1USF4"/>